<organism evidence="3 4">
    <name type="scientific">Verticillium dahliae (strain VdLs.17 / ATCC MYA-4575 / FGSC 10137)</name>
    <name type="common">Verticillium wilt</name>
    <dbReference type="NCBI Taxonomy" id="498257"/>
    <lineage>
        <taxon>Eukaryota</taxon>
        <taxon>Fungi</taxon>
        <taxon>Dikarya</taxon>
        <taxon>Ascomycota</taxon>
        <taxon>Pezizomycotina</taxon>
        <taxon>Sordariomycetes</taxon>
        <taxon>Hypocreomycetidae</taxon>
        <taxon>Glomerellales</taxon>
        <taxon>Plectosphaerellaceae</taxon>
        <taxon>Verticillium</taxon>
    </lineage>
</organism>
<dbReference type="RefSeq" id="XP_009651708.1">
    <property type="nucleotide sequence ID" value="XM_009653413.1"/>
</dbReference>
<keyword evidence="2" id="KW-1133">Transmembrane helix</keyword>
<reference evidence="3 4" key="1">
    <citation type="submission" date="2008-03" db="EMBL/GenBank/DDBJ databases">
        <title>The Genome Sequence of Verticillium dahliae VdLs.17.</title>
        <authorList>
            <consortium name="The Broad Institute Genome Sequencing Platform"/>
            <person name="Ma L.-J.J."/>
            <person name="Klosterman S.J."/>
            <person name="Subbarao K."/>
            <person name="Dobinson K."/>
            <person name="Veronese P."/>
            <person name="Kang S."/>
            <person name="Gold S.E."/>
            <person name="Young S."/>
            <person name="Jaffe D."/>
            <person name="Gnerre S."/>
            <person name="Berlin A."/>
            <person name="Heiman D."/>
            <person name="Hepburn T."/>
            <person name="Sykes S."/>
            <person name="Alvarado L."/>
            <person name="Kodira C.D."/>
            <person name="Lander E."/>
            <person name="Galagan J."/>
            <person name="Nusbaum C."/>
            <person name="Birren B."/>
        </authorList>
    </citation>
    <scope>NUCLEOTIDE SEQUENCE [LARGE SCALE GENOMIC DNA]</scope>
    <source>
        <strain evidence="4">VdLs.17 / ATCC MYA-4575 / FGSC 10137</strain>
    </source>
</reference>
<dbReference type="HOGENOM" id="CLU_2190389_0_0_1"/>
<feature type="compositionally biased region" description="Polar residues" evidence="1">
    <location>
        <begin position="1"/>
        <end position="11"/>
    </location>
</feature>
<evidence type="ECO:0000256" key="1">
    <source>
        <dbReference type="SAM" id="MobiDB-lite"/>
    </source>
</evidence>
<accession>G2WWY1</accession>
<dbReference type="OrthoDB" id="7933078at2759"/>
<dbReference type="STRING" id="498257.G2WWY1"/>
<keyword evidence="2" id="KW-0472">Membrane</keyword>
<evidence type="ECO:0000256" key="2">
    <source>
        <dbReference type="SAM" id="Phobius"/>
    </source>
</evidence>
<keyword evidence="2" id="KW-0812">Transmembrane</keyword>
<dbReference type="Proteomes" id="UP000001611">
    <property type="component" value="Chromosome 3"/>
</dbReference>
<protein>
    <submittedName>
        <fullName evidence="3">Uncharacterized protein</fullName>
    </submittedName>
</protein>
<gene>
    <name evidence="3" type="ORF">VDAG_02760</name>
</gene>
<feature type="non-terminal residue" evidence="3">
    <location>
        <position position="109"/>
    </location>
</feature>
<keyword evidence="4" id="KW-1185">Reference proteome</keyword>
<name>G2WWY1_VERDV</name>
<dbReference type="GeneID" id="20704223"/>
<sequence length="109" mass="11782">MAANTKYQQAPTHDPDADEHGLYSQAPPAYQAESSAAQDEARLFGGGAPRASQDEDGDLPRRLQVWAAPSPRPPSTSRMQFIRKVYAILTVQLIGTGAVSVLSFFSEGY</sequence>
<dbReference type="EMBL" id="DS572698">
    <property type="protein sequence ID" value="EGY21236.1"/>
    <property type="molecule type" value="Genomic_DNA"/>
</dbReference>
<dbReference type="AlphaFoldDB" id="G2WWY1"/>
<dbReference type="InParanoid" id="G2WWY1"/>
<dbReference type="KEGG" id="vda:VDAG_02760"/>
<evidence type="ECO:0000313" key="4">
    <source>
        <dbReference type="Proteomes" id="UP000001611"/>
    </source>
</evidence>
<feature type="transmembrane region" description="Helical" evidence="2">
    <location>
        <begin position="85"/>
        <end position="105"/>
    </location>
</feature>
<feature type="region of interest" description="Disordered" evidence="1">
    <location>
        <begin position="1"/>
        <end position="58"/>
    </location>
</feature>
<evidence type="ECO:0000313" key="3">
    <source>
        <dbReference type="EMBL" id="EGY21236.1"/>
    </source>
</evidence>
<proteinExistence type="predicted"/>